<dbReference type="SMART" id="SM00490">
    <property type="entry name" value="HELICc"/>
    <property type="match status" value="1"/>
</dbReference>
<dbReference type="CDD" id="cd18793">
    <property type="entry name" value="SF2_C_SNF"/>
    <property type="match status" value="1"/>
</dbReference>
<dbReference type="RefSeq" id="WP_227308087.1">
    <property type="nucleotide sequence ID" value="NZ_JAESVA010000004.1"/>
</dbReference>
<feature type="region of interest" description="Disordered" evidence="3">
    <location>
        <begin position="278"/>
        <end position="334"/>
    </location>
</feature>
<evidence type="ECO:0000259" key="4">
    <source>
        <dbReference type="PROSITE" id="PS50966"/>
    </source>
</evidence>
<dbReference type="InterPro" id="IPR027417">
    <property type="entry name" value="P-loop_NTPase"/>
</dbReference>
<dbReference type="GO" id="GO:0008270">
    <property type="term" value="F:zinc ion binding"/>
    <property type="evidence" value="ECO:0007669"/>
    <property type="project" value="UniProtKB-KW"/>
</dbReference>
<dbReference type="InterPro" id="IPR007527">
    <property type="entry name" value="Znf_SWIM"/>
</dbReference>
<evidence type="ECO:0000256" key="3">
    <source>
        <dbReference type="SAM" id="MobiDB-lite"/>
    </source>
</evidence>
<dbReference type="CDD" id="cd18012">
    <property type="entry name" value="DEXQc_arch_SWI2_SNF2"/>
    <property type="match status" value="1"/>
</dbReference>
<dbReference type="Proteomes" id="UP000721844">
    <property type="component" value="Unassembled WGS sequence"/>
</dbReference>
<keyword evidence="7" id="KW-0067">ATP-binding</keyword>
<dbReference type="InterPro" id="IPR049730">
    <property type="entry name" value="SNF2/RAD54-like_C"/>
</dbReference>
<feature type="compositionally biased region" description="Basic and acidic residues" evidence="3">
    <location>
        <begin position="325"/>
        <end position="334"/>
    </location>
</feature>
<dbReference type="Gene3D" id="3.40.50.300">
    <property type="entry name" value="P-loop containing nucleotide triphosphate hydrolases"/>
    <property type="match status" value="1"/>
</dbReference>
<dbReference type="InterPro" id="IPR038718">
    <property type="entry name" value="SNF2-like_sf"/>
</dbReference>
<evidence type="ECO:0000259" key="5">
    <source>
        <dbReference type="PROSITE" id="PS51192"/>
    </source>
</evidence>
<dbReference type="SMART" id="SM00487">
    <property type="entry name" value="DEXDc"/>
    <property type="match status" value="1"/>
</dbReference>
<evidence type="ECO:0000256" key="1">
    <source>
        <dbReference type="ARBA" id="ARBA00022801"/>
    </source>
</evidence>
<dbReference type="AlphaFoldDB" id="A0A964E4F6"/>
<keyword evidence="2" id="KW-0863">Zinc-finger</keyword>
<keyword evidence="7" id="KW-0347">Helicase</keyword>
<evidence type="ECO:0000313" key="8">
    <source>
        <dbReference type="Proteomes" id="UP000721844"/>
    </source>
</evidence>
<keyword evidence="2" id="KW-0479">Metal-binding</keyword>
<dbReference type="SUPFAM" id="SSF52540">
    <property type="entry name" value="P-loop containing nucleoside triphosphate hydrolases"/>
    <property type="match status" value="2"/>
</dbReference>
<feature type="domain" description="Helicase ATP-binding" evidence="5">
    <location>
        <begin position="646"/>
        <end position="806"/>
    </location>
</feature>
<protein>
    <submittedName>
        <fullName evidence="7">ATP-dependent helicase</fullName>
    </submittedName>
</protein>
<keyword evidence="8" id="KW-1185">Reference proteome</keyword>
<keyword evidence="2" id="KW-0862">Zinc</keyword>
<organism evidence="7 8">
    <name type="scientific">Acidisoma cellulosilyticum</name>
    <dbReference type="NCBI Taxonomy" id="2802395"/>
    <lineage>
        <taxon>Bacteria</taxon>
        <taxon>Pseudomonadati</taxon>
        <taxon>Pseudomonadota</taxon>
        <taxon>Alphaproteobacteria</taxon>
        <taxon>Acetobacterales</taxon>
        <taxon>Acidocellaceae</taxon>
        <taxon>Acidisoma</taxon>
    </lineage>
</organism>
<dbReference type="Pfam" id="PF00271">
    <property type="entry name" value="Helicase_C"/>
    <property type="match status" value="1"/>
</dbReference>
<dbReference type="PROSITE" id="PS51192">
    <property type="entry name" value="HELICASE_ATP_BIND_1"/>
    <property type="match status" value="1"/>
</dbReference>
<dbReference type="GO" id="GO:0005524">
    <property type="term" value="F:ATP binding"/>
    <property type="evidence" value="ECO:0007669"/>
    <property type="project" value="InterPro"/>
</dbReference>
<evidence type="ECO:0000256" key="2">
    <source>
        <dbReference type="PROSITE-ProRule" id="PRU00325"/>
    </source>
</evidence>
<feature type="domain" description="SWIM-type" evidence="4">
    <location>
        <begin position="62"/>
        <end position="99"/>
    </location>
</feature>
<dbReference type="PROSITE" id="PS50966">
    <property type="entry name" value="ZF_SWIM"/>
    <property type="match status" value="1"/>
</dbReference>
<evidence type="ECO:0000259" key="6">
    <source>
        <dbReference type="PROSITE" id="PS51194"/>
    </source>
</evidence>
<proteinExistence type="predicted"/>
<dbReference type="GO" id="GO:0004386">
    <property type="term" value="F:helicase activity"/>
    <property type="evidence" value="ECO:0007669"/>
    <property type="project" value="UniProtKB-KW"/>
</dbReference>
<accession>A0A964E4F6</accession>
<dbReference type="EMBL" id="JAESVA010000004">
    <property type="protein sequence ID" value="MCB8881416.1"/>
    <property type="molecule type" value="Genomic_DNA"/>
</dbReference>
<dbReference type="InterPro" id="IPR001650">
    <property type="entry name" value="Helicase_C-like"/>
</dbReference>
<feature type="domain" description="Helicase C-terminal" evidence="6">
    <location>
        <begin position="931"/>
        <end position="1090"/>
    </location>
</feature>
<dbReference type="PANTHER" id="PTHR10799">
    <property type="entry name" value="SNF2/RAD54 HELICASE FAMILY"/>
    <property type="match status" value="1"/>
</dbReference>
<dbReference type="Gene3D" id="3.40.50.10810">
    <property type="entry name" value="Tandem AAA-ATPase domain"/>
    <property type="match status" value="1"/>
</dbReference>
<gene>
    <name evidence="7" type="ORF">ACELLULO517_14295</name>
</gene>
<dbReference type="InterPro" id="IPR014001">
    <property type="entry name" value="Helicase_ATP-bd"/>
</dbReference>
<dbReference type="Pfam" id="PF00176">
    <property type="entry name" value="SNF2-rel_dom"/>
    <property type="match status" value="1"/>
</dbReference>
<sequence>MSAEVSTRAAPTVTPFSTEDLSRVFDAAMLRRGRSLILLEAVTVSLKDASITVVVEHIGVRYTASITPSARGSRVGFLNRCSCGQSACSHVAAGALAALDRFPVLRRPEQTSLLSALSAPAQAGSPPPAAVAPGVSVAGERQRLVFELSPGEPPHACFVATLLIGERTGAMATTTPARILADRTSHESSRIMARMLGAGIDSRVAVAPAGVASVLGLLPRLKARWHANKRPLVQGEERAFQANLPPDLPADSAVILGDTGPWYVDAASGAVGRVRLRQAATPQTQAAGSPRVFRPAGRPANNPTFQRPEPPAPRFTGKRPAPTRSRYDRDEDRRPDAIIAAAAGPVILEQPPVPVIRLRKVDCPDDFGHMQHINALTMDFDYQGVLTPGDDERQFLPLAKSAGGGGQSFIRRDRAAETAALDTLRQDGLSQMRIAEGASAKGRMVFVYRGRDASERWQTFVAERAPALERSGWRNLIDRDFGPSLVETVGDYDVRVEDAESGTFSLDFGIEIDGTRSPLLPILSRLLDRGGIDAAKIIDGELITSLDDGRILKLPADRIRRLLAVMGDLIEAARRSGESRLLLENGEAGGILDLEDLLITRWENASAIEAYAQNFRGGADIPAVTIPATFTATLRPYQQQGVDWLQHLRSLGLGGFLADDMGLGKTAQTIAHIVIEGAEGRLDRPALIVVPTSLVTNWTAELSKFAPHLRVAVLHGLDRHERRSELDGVHVVITTYTVLARDIEEMKRLSWHLVVLDEAQVIKSPDAKATRAVCQLDTRHRLCLSGTPIENNLQELWSEFAFLNPGLLGDRKGFAKRFRTPIEKNNDAVRRLQLIRRIKPFLLRRTKAEVATDLPPKHTILRRINLAADQRELYETIRATLHDEVRDKVAELTAAQGRIVVLDALLKLRQVCCDPRLVKLPSARAVESSSKLDELLDMITEMIPEGRRILLFSQFTTMLDLIKPRLVEAGVKFVELRGDTRDRAEPVRAFENGEVALFLISLKAGGRGLNLTSADTVIHYDPWWNPAAEDQASDRAHRIGQTKPVFVYKMIAADTVEDRIVELQRRKADLANIALSAEGDFSGVEIDDVEFLFGTGSAQKLAA</sequence>
<dbReference type="InterPro" id="IPR000330">
    <property type="entry name" value="SNF2_N"/>
</dbReference>
<keyword evidence="1" id="KW-0378">Hydrolase</keyword>
<reference evidence="7 8" key="1">
    <citation type="journal article" date="2021" name="Microorganisms">
        <title>Acidisoma silvae sp. nov. and Acidisomacellulosilytica sp. nov., Two Acidophilic Bacteria Isolated from Decaying Wood, Hydrolyzing Cellulose and Producing Poly-3-hydroxybutyrate.</title>
        <authorList>
            <person name="Mieszkin S."/>
            <person name="Pouder E."/>
            <person name="Uroz S."/>
            <person name="Simon-Colin C."/>
            <person name="Alain K."/>
        </authorList>
    </citation>
    <scope>NUCLEOTIDE SEQUENCE [LARGE SCALE GENOMIC DNA]</scope>
    <source>
        <strain evidence="7 8">HW T5.17</strain>
    </source>
</reference>
<evidence type="ECO:0000313" key="7">
    <source>
        <dbReference type="EMBL" id="MCB8881416.1"/>
    </source>
</evidence>
<name>A0A964E4F6_9PROT</name>
<comment type="caution">
    <text evidence="7">The sequence shown here is derived from an EMBL/GenBank/DDBJ whole genome shotgun (WGS) entry which is preliminary data.</text>
</comment>
<dbReference type="GO" id="GO:0016787">
    <property type="term" value="F:hydrolase activity"/>
    <property type="evidence" value="ECO:0007669"/>
    <property type="project" value="UniProtKB-KW"/>
</dbReference>
<keyword evidence="7" id="KW-0547">Nucleotide-binding</keyword>
<dbReference type="PROSITE" id="PS51194">
    <property type="entry name" value="HELICASE_CTER"/>
    <property type="match status" value="1"/>
</dbReference>